<evidence type="ECO:0000256" key="5">
    <source>
        <dbReference type="SAM" id="Coils"/>
    </source>
</evidence>
<name>A0A0J8DG41_CLOCY</name>
<feature type="transmembrane region" description="Helical" evidence="7">
    <location>
        <begin position="804"/>
        <end position="821"/>
    </location>
</feature>
<evidence type="ECO:0000256" key="4">
    <source>
        <dbReference type="ARBA" id="ARBA00023136"/>
    </source>
</evidence>
<dbReference type="GO" id="GO:0016020">
    <property type="term" value="C:membrane"/>
    <property type="evidence" value="ECO:0007669"/>
    <property type="project" value="UniProtKB-SubCell"/>
</dbReference>
<dbReference type="InterPro" id="IPR023908">
    <property type="entry name" value="xxxLxxG_rpt"/>
</dbReference>
<dbReference type="Proteomes" id="UP000036756">
    <property type="component" value="Unassembled WGS sequence"/>
</dbReference>
<dbReference type="GO" id="GO:0140359">
    <property type="term" value="F:ABC-type transporter activity"/>
    <property type="evidence" value="ECO:0007669"/>
    <property type="project" value="InterPro"/>
</dbReference>
<dbReference type="PANTHER" id="PTHR43077:SF5">
    <property type="entry name" value="PHAGE INFECTION PROTEIN"/>
    <property type="match status" value="1"/>
</dbReference>
<keyword evidence="2 7" id="KW-0812">Transmembrane</keyword>
<dbReference type="Gene3D" id="1.10.287.950">
    <property type="entry name" value="Methyl-accepting chemotaxis protein"/>
    <property type="match status" value="2"/>
</dbReference>
<dbReference type="NCBIfam" id="TIGR03057">
    <property type="entry name" value="xxxLxxG_by_4"/>
    <property type="match status" value="5"/>
</dbReference>
<feature type="region of interest" description="Disordered" evidence="6">
    <location>
        <begin position="332"/>
        <end position="356"/>
    </location>
</feature>
<feature type="domain" description="ABC-2 type transporter transmembrane" evidence="8">
    <location>
        <begin position="612"/>
        <end position="819"/>
    </location>
</feature>
<gene>
    <name evidence="9" type="ORF">CLCY_6c00850</name>
</gene>
<comment type="caution">
    <text evidence="9">The sequence shown here is derived from an EMBL/GenBank/DDBJ whole genome shotgun (WGS) entry which is preliminary data.</text>
</comment>
<proteinExistence type="predicted"/>
<feature type="transmembrane region" description="Helical" evidence="7">
    <location>
        <begin position="42"/>
        <end position="62"/>
    </location>
</feature>
<reference evidence="9 10" key="1">
    <citation type="submission" date="2015-06" db="EMBL/GenBank/DDBJ databases">
        <title>Draft genome sequence of the purine-degrading Clostridium cylindrosporum HC-1 (DSM 605).</title>
        <authorList>
            <person name="Poehlein A."/>
            <person name="Schiel-Bengelsdorf B."/>
            <person name="Bengelsdorf F."/>
            <person name="Daniel R."/>
            <person name="Duerre P."/>
        </authorList>
    </citation>
    <scope>NUCLEOTIDE SEQUENCE [LARGE SCALE GENOMIC DNA]</scope>
    <source>
        <strain evidence="9 10">DSM 605</strain>
    </source>
</reference>
<dbReference type="AlphaFoldDB" id="A0A0J8DG41"/>
<feature type="transmembrane region" description="Helical" evidence="7">
    <location>
        <begin position="685"/>
        <end position="708"/>
    </location>
</feature>
<evidence type="ECO:0000256" key="7">
    <source>
        <dbReference type="SAM" id="Phobius"/>
    </source>
</evidence>
<evidence type="ECO:0000313" key="9">
    <source>
        <dbReference type="EMBL" id="KMT23204.1"/>
    </source>
</evidence>
<feature type="transmembrane region" description="Helical" evidence="7">
    <location>
        <begin position="714"/>
        <end position="737"/>
    </location>
</feature>
<evidence type="ECO:0000256" key="1">
    <source>
        <dbReference type="ARBA" id="ARBA00004141"/>
    </source>
</evidence>
<dbReference type="PATRIC" id="fig|1121307.3.peg.2217"/>
<protein>
    <submittedName>
        <fullName evidence="9">Phage infection protein</fullName>
    </submittedName>
</protein>
<sequence>MKKVYIIYYTDYSVQKLNKEGEDMNFLQVAGKDIKSILQNRIIRVSVIAIIVVPLLYSLLYLDAFWDPYSRLNEMPVAVVNLDKGAKLDGDTVNYGKDMINDLKDNTDVGWRFTGEKDADQGVAGNKYYAKFVIPEDFSQKIISAKEGKPQVANLKLVCNEKKNYLASQISAKVEEELKRNIIESVTDNYVTGSFDKLYDVKDGLTSAADGSGKLYDGISKLNDKTPQLSDGVNKLQDGSNKLYDGQLKLNLAISQVSDGLGQMNNKIPMLNTGVDKLYDGSNELKNGLESAGSGSNKLSQGSKKLYDSFNASIYPVVNQLKEGADQLNSALSGSSKGKTEGLEGASSALKDGGEKISKSSNELLNGYGKVKSGVDDLISGVSTSSKVMNSVSEDLQRAIETGDKKDIESALQKLQAYNEANKDAKVKLEKLKQGTESLSSSFNEYNNGVQNYTDKVSQYADATTKLAGNLGAISSGVSKISTGLDALEAGLNEKNPGSFGSGLKAVSDNMTTLNSGISKLNNGAGQINGGLKELKGSSVQLTEGVGALYNGSKQMMTGSGVLLDGQTKLNSGVSELGSKIPELKDGVGKLYDGSKELSDKLKDGSNEIKSGLVNSSKTMGEFVSKPVEVVKAPTNKVANYGTGFAPYFMSLSLWVGAIMMFFVISSKTDDDLNTSKFNKVFGKFLSFGFVGIMQALLLGFALLKLGLKPTNLFAYFGVLIFFSLVFVSIVQCLISLFGDAGRLLSIVLLILQLTSCSGTYPIEVLPNIFKALHPYMPFTYSVEILREVISATTIDYSLIGKDALILGIIMLVFLTITIVFKNVGERLQEVIEGRKHSVGKVSEELNTK</sequence>
<evidence type="ECO:0000259" key="8">
    <source>
        <dbReference type="Pfam" id="PF12698"/>
    </source>
</evidence>
<keyword evidence="10" id="KW-1185">Reference proteome</keyword>
<dbReference type="InterPro" id="IPR013525">
    <property type="entry name" value="ABC2_TM"/>
</dbReference>
<dbReference type="PANTHER" id="PTHR43077">
    <property type="entry name" value="TRANSPORT PERMEASE YVFS-RELATED"/>
    <property type="match status" value="1"/>
</dbReference>
<evidence type="ECO:0000313" key="10">
    <source>
        <dbReference type="Proteomes" id="UP000036756"/>
    </source>
</evidence>
<dbReference type="STRING" id="1121307.CLCY_6c00850"/>
<dbReference type="Gene3D" id="3.40.1710.10">
    <property type="entry name" value="abc type-2 transporter like domain"/>
    <property type="match status" value="1"/>
</dbReference>
<dbReference type="InterPro" id="IPR051328">
    <property type="entry name" value="T7SS_ABC-Transporter"/>
</dbReference>
<keyword evidence="5" id="KW-0175">Coiled coil</keyword>
<comment type="subcellular location">
    <subcellularLocation>
        <location evidence="1">Membrane</location>
        <topology evidence="1">Multi-pass membrane protein</topology>
    </subcellularLocation>
</comment>
<evidence type="ECO:0000256" key="6">
    <source>
        <dbReference type="SAM" id="MobiDB-lite"/>
    </source>
</evidence>
<evidence type="ECO:0000256" key="3">
    <source>
        <dbReference type="ARBA" id="ARBA00022989"/>
    </source>
</evidence>
<keyword evidence="4 7" id="KW-0472">Membrane</keyword>
<organism evidence="9 10">
    <name type="scientific">Clostridium cylindrosporum DSM 605</name>
    <dbReference type="NCBI Taxonomy" id="1121307"/>
    <lineage>
        <taxon>Bacteria</taxon>
        <taxon>Bacillati</taxon>
        <taxon>Bacillota</taxon>
        <taxon>Clostridia</taxon>
        <taxon>Eubacteriales</taxon>
        <taxon>Clostridiaceae</taxon>
        <taxon>Clostridium</taxon>
    </lineage>
</organism>
<dbReference type="SUPFAM" id="SSF58104">
    <property type="entry name" value="Methyl-accepting chemotaxis protein (MCP) signaling domain"/>
    <property type="match status" value="1"/>
</dbReference>
<dbReference type="NCBIfam" id="TIGR03061">
    <property type="entry name" value="pip_yhgE_Nterm"/>
    <property type="match status" value="1"/>
</dbReference>
<dbReference type="Pfam" id="PF12698">
    <property type="entry name" value="ABC2_membrane_3"/>
    <property type="match status" value="2"/>
</dbReference>
<feature type="transmembrane region" description="Helical" evidence="7">
    <location>
        <begin position="645"/>
        <end position="665"/>
    </location>
</feature>
<dbReference type="InterPro" id="IPR017500">
    <property type="entry name" value="Phage_infect_YhgE_N"/>
</dbReference>
<feature type="transmembrane region" description="Helical" evidence="7">
    <location>
        <begin position="744"/>
        <end position="763"/>
    </location>
</feature>
<evidence type="ECO:0000256" key="2">
    <source>
        <dbReference type="ARBA" id="ARBA00022692"/>
    </source>
</evidence>
<feature type="domain" description="ABC-2 type transporter transmembrane" evidence="8">
    <location>
        <begin position="46"/>
        <end position="183"/>
    </location>
</feature>
<dbReference type="NCBIfam" id="TIGR03062">
    <property type="entry name" value="pip_yhgE_Cterm"/>
    <property type="match status" value="1"/>
</dbReference>
<feature type="coiled-coil region" evidence="5">
    <location>
        <begin position="408"/>
        <end position="435"/>
    </location>
</feature>
<accession>A0A0J8DG41</accession>
<dbReference type="EMBL" id="LFVU01000002">
    <property type="protein sequence ID" value="KMT23204.1"/>
    <property type="molecule type" value="Genomic_DNA"/>
</dbReference>
<dbReference type="InterPro" id="IPR017501">
    <property type="entry name" value="Phage_infect_YhgE_C"/>
</dbReference>
<keyword evidence="3 7" id="KW-1133">Transmembrane helix</keyword>